<dbReference type="SUPFAM" id="SSF90123">
    <property type="entry name" value="ABC transporter transmembrane region"/>
    <property type="match status" value="1"/>
</dbReference>
<dbReference type="InterPro" id="IPR003439">
    <property type="entry name" value="ABC_transporter-like_ATP-bd"/>
</dbReference>
<dbReference type="EMBL" id="CP061839">
    <property type="protein sequence ID" value="QOW60710.1"/>
    <property type="molecule type" value="Genomic_DNA"/>
</dbReference>
<dbReference type="Proteomes" id="UP000593915">
    <property type="component" value="Chromosome"/>
</dbReference>
<dbReference type="AlphaFoldDB" id="A0A7S7AVZ0"/>
<dbReference type="CDD" id="cd00267">
    <property type="entry name" value="ABC_ATPase"/>
    <property type="match status" value="1"/>
</dbReference>
<proteinExistence type="predicted"/>
<feature type="transmembrane region" description="Helical" evidence="8">
    <location>
        <begin position="57"/>
        <end position="77"/>
    </location>
</feature>
<feature type="transmembrane region" description="Helical" evidence="8">
    <location>
        <begin position="127"/>
        <end position="150"/>
    </location>
</feature>
<evidence type="ECO:0000256" key="1">
    <source>
        <dbReference type="ARBA" id="ARBA00004651"/>
    </source>
</evidence>
<dbReference type="InterPro" id="IPR027417">
    <property type="entry name" value="P-loop_NTPase"/>
</dbReference>
<keyword evidence="4" id="KW-0547">Nucleotide-binding</keyword>
<evidence type="ECO:0000256" key="5">
    <source>
        <dbReference type="ARBA" id="ARBA00022840"/>
    </source>
</evidence>
<feature type="transmembrane region" description="Helical" evidence="8">
    <location>
        <begin position="242"/>
        <end position="262"/>
    </location>
</feature>
<gene>
    <name evidence="11" type="ORF">IFE08_13100</name>
</gene>
<evidence type="ECO:0000256" key="3">
    <source>
        <dbReference type="ARBA" id="ARBA00022692"/>
    </source>
</evidence>
<reference evidence="11 12" key="1">
    <citation type="submission" date="2020-09" db="EMBL/GenBank/DDBJ databases">
        <title>Characterization of Treponema spp. from bovine digital dermatitis in Korea.</title>
        <authorList>
            <person name="Espiritu H.M."/>
            <person name="Cho Y.I."/>
            <person name="Mamuad L."/>
        </authorList>
    </citation>
    <scope>NUCLEOTIDE SEQUENCE [LARGE SCALE GENOMIC DNA]</scope>
    <source>
        <strain evidence="11 12">KS1</strain>
    </source>
</reference>
<dbReference type="Gene3D" id="3.40.50.300">
    <property type="entry name" value="P-loop containing nucleotide triphosphate hydrolases"/>
    <property type="match status" value="1"/>
</dbReference>
<keyword evidence="3 8" id="KW-0812">Transmembrane</keyword>
<evidence type="ECO:0000256" key="8">
    <source>
        <dbReference type="SAM" id="Phobius"/>
    </source>
</evidence>
<keyword evidence="5 11" id="KW-0067">ATP-binding</keyword>
<evidence type="ECO:0000313" key="11">
    <source>
        <dbReference type="EMBL" id="QOW60710.1"/>
    </source>
</evidence>
<evidence type="ECO:0000259" key="10">
    <source>
        <dbReference type="PROSITE" id="PS50929"/>
    </source>
</evidence>
<dbReference type="GO" id="GO:0005524">
    <property type="term" value="F:ATP binding"/>
    <property type="evidence" value="ECO:0007669"/>
    <property type="project" value="UniProtKB-KW"/>
</dbReference>
<evidence type="ECO:0000256" key="7">
    <source>
        <dbReference type="ARBA" id="ARBA00023136"/>
    </source>
</evidence>
<dbReference type="InterPro" id="IPR011527">
    <property type="entry name" value="ABC1_TM_dom"/>
</dbReference>
<evidence type="ECO:0000256" key="6">
    <source>
        <dbReference type="ARBA" id="ARBA00022989"/>
    </source>
</evidence>
<feature type="domain" description="ABC transporter" evidence="9">
    <location>
        <begin position="306"/>
        <end position="515"/>
    </location>
</feature>
<keyword evidence="7 8" id="KW-0472">Membrane</keyword>
<comment type="subcellular location">
    <subcellularLocation>
        <location evidence="1">Cell membrane</location>
        <topology evidence="1">Multi-pass membrane protein</topology>
    </subcellularLocation>
</comment>
<dbReference type="PROSITE" id="PS50929">
    <property type="entry name" value="ABC_TM1F"/>
    <property type="match status" value="1"/>
</dbReference>
<feature type="transmembrane region" description="Helical" evidence="8">
    <location>
        <begin position="156"/>
        <end position="174"/>
    </location>
</feature>
<dbReference type="PANTHER" id="PTHR24223">
    <property type="entry name" value="ATP-BINDING CASSETTE SUB-FAMILY C"/>
    <property type="match status" value="1"/>
</dbReference>
<organism evidence="11 12">
    <name type="scientific">Treponema pedis</name>
    <dbReference type="NCBI Taxonomy" id="409322"/>
    <lineage>
        <taxon>Bacteria</taxon>
        <taxon>Pseudomonadati</taxon>
        <taxon>Spirochaetota</taxon>
        <taxon>Spirochaetia</taxon>
        <taxon>Spirochaetales</taxon>
        <taxon>Treponemataceae</taxon>
        <taxon>Treponema</taxon>
    </lineage>
</organism>
<evidence type="ECO:0000256" key="2">
    <source>
        <dbReference type="ARBA" id="ARBA00022448"/>
    </source>
</evidence>
<protein>
    <submittedName>
        <fullName evidence="11">ABC transporter ATP-binding protein</fullName>
    </submittedName>
</protein>
<dbReference type="InterPro" id="IPR050173">
    <property type="entry name" value="ABC_transporter_C-like"/>
</dbReference>
<dbReference type="InterPro" id="IPR036640">
    <property type="entry name" value="ABC1_TM_sf"/>
</dbReference>
<dbReference type="GO" id="GO:0016887">
    <property type="term" value="F:ATP hydrolysis activity"/>
    <property type="evidence" value="ECO:0007669"/>
    <property type="project" value="InterPro"/>
</dbReference>
<evidence type="ECO:0000313" key="12">
    <source>
        <dbReference type="Proteomes" id="UP000593915"/>
    </source>
</evidence>
<dbReference type="Gene3D" id="1.20.1560.10">
    <property type="entry name" value="ABC transporter type 1, transmembrane domain"/>
    <property type="match status" value="1"/>
</dbReference>
<name>A0A7S7AVZ0_9SPIR</name>
<dbReference type="Pfam" id="PF00664">
    <property type="entry name" value="ABC_membrane"/>
    <property type="match status" value="1"/>
</dbReference>
<evidence type="ECO:0000259" key="9">
    <source>
        <dbReference type="PROSITE" id="PS50893"/>
    </source>
</evidence>
<dbReference type="GO" id="GO:0140359">
    <property type="term" value="F:ABC-type transporter activity"/>
    <property type="evidence" value="ECO:0007669"/>
    <property type="project" value="InterPro"/>
</dbReference>
<feature type="domain" description="ABC transmembrane type-1" evidence="10">
    <location>
        <begin position="25"/>
        <end position="297"/>
    </location>
</feature>
<accession>A0A7S7AVZ0</accession>
<sequence length="516" mass="58854">MKDLIKRLGALFWKVQILWFCVHGGIAIITFFETYYLKKVIDIYFASQMIPENYNDFLKYILVIVLLVCVNFLNVLLAKHVGKKVYADLSQRLTYQFLNLKWYDVYSRNAADTVKLLNNDVNRLMPILFGFFPVLAINILAIVFYCVYLFFKSMLITVLLLIAFVILSFVSYIFDKILKKDSNAQREAYVHKESFIINMYNNFKYIFANQRLKNTLDDFNAVNEVLNETSIQIAYHNQISSFLYTTVSTITILLAFIILFFLKQKDSATTAGLAVQISTLISQALKYFSSCLRAKNQLSMASASIGRINNLYEKEHSGAVPKSLPQSVEIIWEDSRESINFEYNKINIIRGANGKGKTTLLNSLCGLEHIYVPEIKPNGTLSATAPKKLCYITNTTCLRNGTVLENITENSEKLNIDVSTILQLVGIDAETKVENFGENLSAGQKQIVHILKLLNSNADVFIMDEPDSALSNEARLWLYEIMQSLVKNNNKTFVLVSHNANIMDNFDDDDVHILIF</sequence>
<keyword evidence="6 8" id="KW-1133">Transmembrane helix</keyword>
<feature type="transmembrane region" description="Helical" evidence="8">
    <location>
        <begin position="12"/>
        <end position="37"/>
    </location>
</feature>
<dbReference type="PROSITE" id="PS50893">
    <property type="entry name" value="ABC_TRANSPORTER_2"/>
    <property type="match status" value="1"/>
</dbReference>
<keyword evidence="2" id="KW-0813">Transport</keyword>
<dbReference type="GO" id="GO:0005886">
    <property type="term" value="C:plasma membrane"/>
    <property type="evidence" value="ECO:0007669"/>
    <property type="project" value="UniProtKB-SubCell"/>
</dbReference>
<dbReference type="RefSeq" id="WP_029410630.1">
    <property type="nucleotide sequence ID" value="NZ_CP061839.1"/>
</dbReference>
<dbReference type="SUPFAM" id="SSF52540">
    <property type="entry name" value="P-loop containing nucleoside triphosphate hydrolases"/>
    <property type="match status" value="1"/>
</dbReference>
<evidence type="ECO:0000256" key="4">
    <source>
        <dbReference type="ARBA" id="ARBA00022741"/>
    </source>
</evidence>
<dbReference type="Pfam" id="PF00005">
    <property type="entry name" value="ABC_tran"/>
    <property type="match status" value="1"/>
</dbReference>